<dbReference type="Pfam" id="PF09826">
    <property type="entry name" value="Beta_propel"/>
    <property type="match status" value="1"/>
</dbReference>
<organism evidence="3 4">
    <name type="scientific">Actinophytocola xinjiangensis</name>
    <dbReference type="NCBI Taxonomy" id="485602"/>
    <lineage>
        <taxon>Bacteria</taxon>
        <taxon>Bacillati</taxon>
        <taxon>Actinomycetota</taxon>
        <taxon>Actinomycetes</taxon>
        <taxon>Pseudonocardiales</taxon>
        <taxon>Pseudonocardiaceae</taxon>
    </lineage>
</organism>
<keyword evidence="4" id="KW-1185">Reference proteome</keyword>
<feature type="transmembrane region" description="Helical" evidence="2">
    <location>
        <begin position="12"/>
        <end position="34"/>
    </location>
</feature>
<reference evidence="3 4" key="1">
    <citation type="submission" date="2016-12" db="EMBL/GenBank/DDBJ databases">
        <title>The draft genome sequence of Actinophytocola xinjiangensis.</title>
        <authorList>
            <person name="Wang W."/>
            <person name="Yuan L."/>
        </authorList>
    </citation>
    <scope>NUCLEOTIDE SEQUENCE [LARGE SCALE GENOMIC DNA]</scope>
    <source>
        <strain evidence="3 4">CGMCC 4.4663</strain>
    </source>
</reference>
<dbReference type="RefSeq" id="WP_075133761.1">
    <property type="nucleotide sequence ID" value="NZ_MSIF01000007.1"/>
</dbReference>
<dbReference type="Proteomes" id="UP000185696">
    <property type="component" value="Unassembled WGS sequence"/>
</dbReference>
<keyword evidence="2" id="KW-0812">Transmembrane</keyword>
<protein>
    <recommendedName>
        <fullName evidence="5">Beta propeller domain-containing protein</fullName>
    </recommendedName>
</protein>
<evidence type="ECO:0000313" key="4">
    <source>
        <dbReference type="Proteomes" id="UP000185696"/>
    </source>
</evidence>
<accession>A0A7Z1AXA5</accession>
<dbReference type="EMBL" id="MSIF01000007">
    <property type="protein sequence ID" value="OLF10041.1"/>
    <property type="molecule type" value="Genomic_DNA"/>
</dbReference>
<feature type="region of interest" description="Disordered" evidence="1">
    <location>
        <begin position="92"/>
        <end position="153"/>
    </location>
</feature>
<evidence type="ECO:0008006" key="5">
    <source>
        <dbReference type="Google" id="ProtNLM"/>
    </source>
</evidence>
<feature type="compositionally biased region" description="Low complexity" evidence="1">
    <location>
        <begin position="97"/>
        <end position="132"/>
    </location>
</feature>
<sequence length="675" mass="70727">MRTDLPRWPRIAVVGAAVVGLGVGVAGTAVVVGLSGEDEPTIIGQPADGPITLVSYDTCESALDELKAAALPHVGPYGLTGGDRDLVVEDRADAESDGSADSAGAAPGARAQSAPGKAATSDGASGEASGGAAKEHSGTNVHESGVDEPDLVKTDGRRVVTVANGQLSVVDVASRQRTAKLTVPGGGYASQLLLDGDRALVMTGGDAQAYRGERMVPSDKPIDPVANGSRLVLVDLTGAGEILGSLQIDGYYIDARQIGSVARVVMRSTPNLKFRHPQGDGVTESATERNREVVENSGIADWLPRYTLESGNARSDGQLVECEAVSHPRRYTGASLLTVLTVDLQRDLTTGDPISIAADGDTVYGTGTSLYVADDHVEHGVTGNNFAPDVRPLPAGEQRTEVYQFDISGAGKPVHVASGGVEGTLLNQYSLSEHEGNLRIATTVASAGGSTAQRLRSMVTVLTRQGEDLMLRGRVDGLGEGERIYSVRYTGDIAYVVTFRETDPLYTVDLSDPSAPKVTGELKITGYSAYLHPLGRDRLLGVGQEATSDGVATGLQVSLFDTSADSASRVGQFHLPEAYSEVENDPHAFLYWEDKGLIILPVTVGPDGAGMLVLKRSGDRLDEVGVVQHTDSRYGAGAPPPRRALIIGAELWTVSDLDIMVSDLDSLAQRAQITL</sequence>
<comment type="caution">
    <text evidence="3">The sequence shown here is derived from an EMBL/GenBank/DDBJ whole genome shotgun (WGS) entry which is preliminary data.</text>
</comment>
<dbReference type="SUPFAM" id="SSF69322">
    <property type="entry name" value="Tricorn protease domain 2"/>
    <property type="match status" value="1"/>
</dbReference>
<keyword evidence="2" id="KW-0472">Membrane</keyword>
<dbReference type="OrthoDB" id="9778998at2"/>
<name>A0A7Z1AXA5_9PSEU</name>
<gene>
    <name evidence="3" type="ORF">BLA60_16395</name>
</gene>
<evidence type="ECO:0000256" key="1">
    <source>
        <dbReference type="SAM" id="MobiDB-lite"/>
    </source>
</evidence>
<keyword evidence="2" id="KW-1133">Transmembrane helix</keyword>
<dbReference type="InterPro" id="IPR019198">
    <property type="entry name" value="Beta_propeller_containing"/>
</dbReference>
<evidence type="ECO:0000256" key="2">
    <source>
        <dbReference type="SAM" id="Phobius"/>
    </source>
</evidence>
<proteinExistence type="predicted"/>
<evidence type="ECO:0000313" key="3">
    <source>
        <dbReference type="EMBL" id="OLF10041.1"/>
    </source>
</evidence>
<dbReference type="AlphaFoldDB" id="A0A7Z1AXA5"/>